<protein>
    <recommendedName>
        <fullName evidence="8">Transcription factor domain-containing protein</fullName>
    </recommendedName>
</protein>
<name>A0A1R0GTR8_9FUNG</name>
<keyword evidence="4" id="KW-0804">Transcription</keyword>
<dbReference type="PANTHER" id="PTHR47338">
    <property type="entry name" value="ZN(II)2CYS6 TRANSCRIPTION FACTOR (EUROFUNG)-RELATED"/>
    <property type="match status" value="1"/>
</dbReference>
<dbReference type="EMBL" id="LSSL01003608">
    <property type="protein sequence ID" value="OLY80275.1"/>
    <property type="molecule type" value="Genomic_DNA"/>
</dbReference>
<dbReference type="AlphaFoldDB" id="A0A1R0GTR8"/>
<keyword evidence="7" id="KW-1185">Reference proteome</keyword>
<evidence type="ECO:0000256" key="5">
    <source>
        <dbReference type="ARBA" id="ARBA00023242"/>
    </source>
</evidence>
<evidence type="ECO:0008006" key="8">
    <source>
        <dbReference type="Google" id="ProtNLM"/>
    </source>
</evidence>
<dbReference type="GO" id="GO:0000981">
    <property type="term" value="F:DNA-binding transcription factor activity, RNA polymerase II-specific"/>
    <property type="evidence" value="ECO:0007669"/>
    <property type="project" value="InterPro"/>
</dbReference>
<comment type="subcellular location">
    <subcellularLocation>
        <location evidence="1">Nucleus</location>
    </subcellularLocation>
</comment>
<evidence type="ECO:0000256" key="3">
    <source>
        <dbReference type="ARBA" id="ARBA00023015"/>
    </source>
</evidence>
<dbReference type="GO" id="GO:0046872">
    <property type="term" value="F:metal ion binding"/>
    <property type="evidence" value="ECO:0007669"/>
    <property type="project" value="UniProtKB-KW"/>
</dbReference>
<accession>A0A1R0GTR8</accession>
<dbReference type="GO" id="GO:0005634">
    <property type="term" value="C:nucleus"/>
    <property type="evidence" value="ECO:0007669"/>
    <property type="project" value="UniProtKB-SubCell"/>
</dbReference>
<dbReference type="PANTHER" id="PTHR47338:SF5">
    <property type="entry name" value="ZN(II)2CYS6 TRANSCRIPTION FACTOR (EUROFUNG)"/>
    <property type="match status" value="1"/>
</dbReference>
<organism evidence="6 7">
    <name type="scientific">Smittium mucronatum</name>
    <dbReference type="NCBI Taxonomy" id="133383"/>
    <lineage>
        <taxon>Eukaryota</taxon>
        <taxon>Fungi</taxon>
        <taxon>Fungi incertae sedis</taxon>
        <taxon>Zoopagomycota</taxon>
        <taxon>Kickxellomycotina</taxon>
        <taxon>Harpellomycetes</taxon>
        <taxon>Harpellales</taxon>
        <taxon>Legeriomycetaceae</taxon>
        <taxon>Smittium</taxon>
    </lineage>
</organism>
<dbReference type="OrthoDB" id="5600212at2759"/>
<comment type="caution">
    <text evidence="6">The sequence shown here is derived from an EMBL/GenBank/DDBJ whole genome shotgun (WGS) entry which is preliminary data.</text>
</comment>
<proteinExistence type="predicted"/>
<dbReference type="InterPro" id="IPR050815">
    <property type="entry name" value="TF_fung"/>
</dbReference>
<sequence length="517" mass="58514">MDDPEIPPFSVIEPLIPKLFSIIPAMMIPASLPSLLSHLKNHIVPRHFYYSILSIAINHIAPTPSPLDSGSKYASAAKRILHSDLIALDYKNPTCIAYYVWSSCILSAYYWGSLDKSNFVSVSPHHGIHWSKINDFLPPIFLKKTLELSCTVVRISRMYRLDISMKSRYQGPITGDAEFHRRIFWAWYIASRCCYIFCCDYPHVSDQDIAVDIPSDDYGFRYGRSEAPRASNHAFLIHIVRILGAVLCFTNRRYLSSPTSINSRIETASLIKLIRAVDMAIEQTSSKFPLSLFDNPNDDGNNGAGIGADGRDFQVIGHLAHILIHSAKLLLYQSELCRCPGRPSLHPGRIRTAKRKVLASAHSQRHFFFWCAANAPSCYWQYSLSPSKIHAYIVFLNAQFFVSSANCDFLLGQGHALSRYSTNSQYLHDLIARILALKQQVFLKYPLQSSADCSTTINSSKWTKTTLDEMKKYSITGCDLYPWIVPKYSGFFKFPCCLASNYTAIDVIEYLNITEHN</sequence>
<gene>
    <name evidence="6" type="ORF">AYI68_g5628</name>
</gene>
<reference evidence="6 7" key="1">
    <citation type="journal article" date="2016" name="Mol. Biol. Evol.">
        <title>Genome-Wide Survey of Gut Fungi (Harpellales) Reveals the First Horizontally Transferred Ubiquitin Gene from a Mosquito Host.</title>
        <authorList>
            <person name="Wang Y."/>
            <person name="White M.M."/>
            <person name="Kvist S."/>
            <person name="Moncalvo J.M."/>
        </authorList>
    </citation>
    <scope>NUCLEOTIDE SEQUENCE [LARGE SCALE GENOMIC DNA]</scope>
    <source>
        <strain evidence="6 7">ALG-7-W6</strain>
    </source>
</reference>
<evidence type="ECO:0000256" key="1">
    <source>
        <dbReference type="ARBA" id="ARBA00004123"/>
    </source>
</evidence>
<evidence type="ECO:0000313" key="6">
    <source>
        <dbReference type="EMBL" id="OLY80275.1"/>
    </source>
</evidence>
<keyword evidence="2" id="KW-0479">Metal-binding</keyword>
<evidence type="ECO:0000256" key="4">
    <source>
        <dbReference type="ARBA" id="ARBA00023163"/>
    </source>
</evidence>
<dbReference type="Proteomes" id="UP000187455">
    <property type="component" value="Unassembled WGS sequence"/>
</dbReference>
<keyword evidence="3" id="KW-0805">Transcription regulation</keyword>
<evidence type="ECO:0000313" key="7">
    <source>
        <dbReference type="Proteomes" id="UP000187455"/>
    </source>
</evidence>
<keyword evidence="5" id="KW-0539">Nucleus</keyword>
<evidence type="ECO:0000256" key="2">
    <source>
        <dbReference type="ARBA" id="ARBA00022723"/>
    </source>
</evidence>
<dbReference type="CDD" id="cd12148">
    <property type="entry name" value="fungal_TF_MHR"/>
    <property type="match status" value="1"/>
</dbReference>